<dbReference type="Gene3D" id="1.10.150.50">
    <property type="entry name" value="Transcription Factor, Ets-1"/>
    <property type="match status" value="1"/>
</dbReference>
<dbReference type="InterPro" id="IPR013761">
    <property type="entry name" value="SAM/pointed_sf"/>
</dbReference>
<keyword evidence="2" id="KW-0342">GTP-binding</keyword>
<dbReference type="InterPro" id="IPR003607">
    <property type="entry name" value="HD/PDEase_dom"/>
</dbReference>
<evidence type="ECO:0000256" key="3">
    <source>
        <dbReference type="SAM" id="MobiDB-lite"/>
    </source>
</evidence>
<keyword evidence="6" id="KW-1185">Reference proteome</keyword>
<gene>
    <name evidence="5" type="ORF">BaRGS_00010744</name>
</gene>
<feature type="compositionally biased region" description="Basic and acidic residues" evidence="3">
    <location>
        <begin position="631"/>
        <end position="643"/>
    </location>
</feature>
<dbReference type="InterPro" id="IPR001660">
    <property type="entry name" value="SAM"/>
</dbReference>
<dbReference type="Proteomes" id="UP001519460">
    <property type="component" value="Unassembled WGS sequence"/>
</dbReference>
<dbReference type="PROSITE" id="PS50105">
    <property type="entry name" value="SAM_DOMAIN"/>
    <property type="match status" value="1"/>
</dbReference>
<dbReference type="InterPro" id="IPR050135">
    <property type="entry name" value="dGTPase-like"/>
</dbReference>
<dbReference type="GO" id="GO:0005525">
    <property type="term" value="F:GTP binding"/>
    <property type="evidence" value="ECO:0007669"/>
    <property type="project" value="UniProtKB-KW"/>
</dbReference>
<dbReference type="Gene3D" id="1.10.3210.10">
    <property type="entry name" value="Hypothetical protein af1432"/>
    <property type="match status" value="1"/>
</dbReference>
<keyword evidence="2" id="KW-0547">Nucleotide-binding</keyword>
<name>A0ABD0LFK5_9CAEN</name>
<dbReference type="PANTHER" id="PTHR11373:SF4">
    <property type="entry name" value="DEOXYNUCLEOSIDE TRIPHOSPHATE TRIPHOSPHOHYDROLASE SAMHD1"/>
    <property type="match status" value="1"/>
</dbReference>
<dbReference type="PANTHER" id="PTHR11373">
    <property type="entry name" value="DEOXYNUCLEOSIDE TRIPHOSPHATE TRIPHOSPHOHYDROLASE"/>
    <property type="match status" value="1"/>
</dbReference>
<organism evidence="5 6">
    <name type="scientific">Batillaria attramentaria</name>
    <dbReference type="NCBI Taxonomy" id="370345"/>
    <lineage>
        <taxon>Eukaryota</taxon>
        <taxon>Metazoa</taxon>
        <taxon>Spiralia</taxon>
        <taxon>Lophotrochozoa</taxon>
        <taxon>Mollusca</taxon>
        <taxon>Gastropoda</taxon>
        <taxon>Caenogastropoda</taxon>
        <taxon>Sorbeoconcha</taxon>
        <taxon>Cerithioidea</taxon>
        <taxon>Batillariidae</taxon>
        <taxon>Batillaria</taxon>
    </lineage>
</organism>
<reference evidence="5 6" key="1">
    <citation type="journal article" date="2023" name="Sci. Data">
        <title>Genome assembly of the Korean intertidal mud-creeper Batillaria attramentaria.</title>
        <authorList>
            <person name="Patra A.K."/>
            <person name="Ho P.T."/>
            <person name="Jun S."/>
            <person name="Lee S.J."/>
            <person name="Kim Y."/>
            <person name="Won Y.J."/>
        </authorList>
    </citation>
    <scope>NUCLEOTIDE SEQUENCE [LARGE SCALE GENOMIC DNA]</scope>
    <source>
        <strain evidence="5">Wonlab-2016</strain>
    </source>
</reference>
<dbReference type="SUPFAM" id="SSF47769">
    <property type="entry name" value="SAM/Pointed domain"/>
    <property type="match status" value="1"/>
</dbReference>
<feature type="region of interest" description="Disordered" evidence="3">
    <location>
        <begin position="609"/>
        <end position="658"/>
    </location>
</feature>
<comment type="caution">
    <text evidence="5">The sequence shown here is derived from an EMBL/GenBank/DDBJ whole genome shotgun (WGS) entry which is preliminary data.</text>
</comment>
<protein>
    <recommendedName>
        <fullName evidence="4">SAM domain-containing protein</fullName>
    </recommendedName>
</protein>
<accession>A0ABD0LFK5</accession>
<dbReference type="CDD" id="cd00077">
    <property type="entry name" value="HDc"/>
    <property type="match status" value="1"/>
</dbReference>
<evidence type="ECO:0000259" key="4">
    <source>
        <dbReference type="PROSITE" id="PS50105"/>
    </source>
</evidence>
<evidence type="ECO:0000313" key="5">
    <source>
        <dbReference type="EMBL" id="KAK7498156.1"/>
    </source>
</evidence>
<sequence>VEWAGLERLTYSLPQVDVTDLWCFSKLDASQWKRVFFPRKTSSSTGIDQPFREDWQTLTTDEVVEELNKAGFDEDVTKKFKEHNIDGSILDRITLDQLEEGLGITKKTTQKKIEQFLKRIGCYPTMVWTKVFNDPVHGHMEFHPLCVAIIDTPQFQRLRYLKQLGACYFVFPGAAHNRFEHCLGVCHLAGKLMKAIQKRQPNLKITEVDILCVQIAGLCRGLGHGPFSHQVFGSNFLPAVRDDLTEPWEHDDTSLNMYHYMVEDNNLEDKFAEYGLKEMDRTFIAELIKGRHSDESSNKYGDWPYKGRGRDKAFLYEIVANERNGIGVDKWDNLLRDCHHLGMRSSFDHTRFMHFARVIKVGDQMQICVRDKEVFDMYEMFHTHHAVNIRAYRHKVVQSVKIMLGEALVLANDFIRIPGANGRMYKMSECIDHMDAYIHLTDHVFHQIMLSDSQEAGMVKAREILHKIQCRKLYKCIGESVPMKETTATNLEKIRADILQAVPADHRQKLHLTNNHLRVQLVSMNFGLKDKNPLEDLQFYSKNDMKKAKPVKAEEVSMMAVPQNQFKEHRVRIYFVPSDDDTTSAGLDAERIGKLRKACRDWCKEHIKAKEKSHKPVSGPGRNTRGAAQAENDKTPSESDGPRQRYNCDTAKRRLFDE</sequence>
<feature type="domain" description="SAM" evidence="4">
    <location>
        <begin position="55"/>
        <end position="120"/>
    </location>
</feature>
<comment type="similarity">
    <text evidence="1">Belongs to the SAMHD1 family.</text>
</comment>
<evidence type="ECO:0000256" key="2">
    <source>
        <dbReference type="ARBA" id="ARBA00023134"/>
    </source>
</evidence>
<feature type="non-terminal residue" evidence="5">
    <location>
        <position position="1"/>
    </location>
</feature>
<dbReference type="Pfam" id="PF07647">
    <property type="entry name" value="SAM_2"/>
    <property type="match status" value="1"/>
</dbReference>
<evidence type="ECO:0000313" key="6">
    <source>
        <dbReference type="Proteomes" id="UP001519460"/>
    </source>
</evidence>
<dbReference type="Gene3D" id="3.30.70.2760">
    <property type="match status" value="1"/>
</dbReference>
<dbReference type="AlphaFoldDB" id="A0ABD0LFK5"/>
<evidence type="ECO:0000256" key="1">
    <source>
        <dbReference type="ARBA" id="ARBA00005776"/>
    </source>
</evidence>
<dbReference type="SUPFAM" id="SSF109604">
    <property type="entry name" value="HD-domain/PDEase-like"/>
    <property type="match status" value="1"/>
</dbReference>
<dbReference type="EMBL" id="JACVVK020000053">
    <property type="protein sequence ID" value="KAK7498156.1"/>
    <property type="molecule type" value="Genomic_DNA"/>
</dbReference>
<proteinExistence type="inferred from homology"/>